<keyword evidence="4 8" id="KW-0964">Secreted</keyword>
<keyword evidence="10" id="KW-1185">Reference proteome</keyword>
<comment type="subcellular location">
    <subcellularLocation>
        <location evidence="1 8">Secreted</location>
    </subcellularLocation>
</comment>
<comment type="caution">
    <text evidence="9">The sequence shown here is derived from an EMBL/GenBank/DDBJ whole genome shotgun (WGS) entry which is preliminary data.</text>
</comment>
<evidence type="ECO:0000256" key="5">
    <source>
        <dbReference type="ARBA" id="ARBA00022729"/>
    </source>
</evidence>
<evidence type="ECO:0000313" key="9">
    <source>
        <dbReference type="EMBL" id="GAB91005.1"/>
    </source>
</evidence>
<evidence type="ECO:0000256" key="2">
    <source>
        <dbReference type="ARBA" id="ARBA00007534"/>
    </source>
</evidence>
<keyword evidence="3 8" id="KW-0719">Serine esterase</keyword>
<dbReference type="Gene3D" id="3.40.50.1820">
    <property type="entry name" value="alpha/beta hydrolase"/>
    <property type="match status" value="1"/>
</dbReference>
<proteinExistence type="inferred from homology"/>
<dbReference type="PROSITE" id="PS00155">
    <property type="entry name" value="CUTINASE_1"/>
    <property type="match status" value="1"/>
</dbReference>
<dbReference type="InterPro" id="IPR043580">
    <property type="entry name" value="CUTINASE_1"/>
</dbReference>
<protein>
    <recommendedName>
        <fullName evidence="8">Cutinase</fullName>
        <ecNumber evidence="8">3.1.1.-</ecNumber>
    </recommendedName>
</protein>
<dbReference type="PANTHER" id="PTHR33630">
    <property type="entry name" value="CUTINASE RV1984C-RELATED-RELATED"/>
    <property type="match status" value="1"/>
</dbReference>
<dbReference type="eggNOG" id="ENOG5030PZC">
    <property type="taxonomic scope" value="Bacteria"/>
</dbReference>
<dbReference type="PANTHER" id="PTHR33630:SF9">
    <property type="entry name" value="CUTINASE 4"/>
    <property type="match status" value="1"/>
</dbReference>
<keyword evidence="5 8" id="KW-0732">Signal</keyword>
<comment type="function">
    <text evidence="8">Catalyzes the hydrolysis of complex carboxylic polyesters found in the cell wall of plants. Degrades cutin, a macromolecule that forms the structure of the plant cuticle.</text>
</comment>
<evidence type="ECO:0000256" key="6">
    <source>
        <dbReference type="ARBA" id="ARBA00022801"/>
    </source>
</evidence>
<dbReference type="STRING" id="1108045.GORHZ_120_00610"/>
<dbReference type="Proteomes" id="UP000008363">
    <property type="component" value="Unassembled WGS sequence"/>
</dbReference>
<dbReference type="EC" id="3.1.1.-" evidence="8"/>
<dbReference type="Pfam" id="PF01083">
    <property type="entry name" value="Cutinase"/>
    <property type="match status" value="1"/>
</dbReference>
<evidence type="ECO:0000313" key="10">
    <source>
        <dbReference type="Proteomes" id="UP000008363"/>
    </source>
</evidence>
<evidence type="ECO:0000256" key="7">
    <source>
        <dbReference type="ARBA" id="ARBA00023157"/>
    </source>
</evidence>
<evidence type="ECO:0000256" key="3">
    <source>
        <dbReference type="ARBA" id="ARBA00022487"/>
    </source>
</evidence>
<sequence>MLTAFLAVVAGAGTVVAPTASAQACPDVEVVFARGTVESLPPIGLTGLSFVEAVRSQLPGRSVAAYGVNYPASSNFGNRLAFAQTVVNGIDDTQGRIKFVAATCPRTRIVLGGYSQGAVVAGYAVGERVSLAPRYAQYASRVPAPLTPAVARHVAAVVLVAPPSARWLRDIGAPALRIGVPFADRTVRYCIPGDIVCDGAPVGRPNALHVLYSVNGMMFDAARFVAARV</sequence>
<name>K6VVS4_9ACTN</name>
<evidence type="ECO:0000256" key="8">
    <source>
        <dbReference type="RuleBase" id="RU361263"/>
    </source>
</evidence>
<dbReference type="EMBL" id="BAHC01000120">
    <property type="protein sequence ID" value="GAB91005.1"/>
    <property type="molecule type" value="Genomic_DNA"/>
</dbReference>
<keyword evidence="6 8" id="KW-0378">Hydrolase</keyword>
<comment type="similarity">
    <text evidence="2 8">Belongs to the cutinase family.</text>
</comment>
<feature type="chain" id="PRO_5005138167" description="Cutinase" evidence="8">
    <location>
        <begin position="23"/>
        <end position="229"/>
    </location>
</feature>
<evidence type="ECO:0000256" key="4">
    <source>
        <dbReference type="ARBA" id="ARBA00022525"/>
    </source>
</evidence>
<feature type="signal peptide" evidence="8">
    <location>
        <begin position="1"/>
        <end position="22"/>
    </location>
</feature>
<gene>
    <name evidence="9" type="ORF">GORHZ_120_00610</name>
</gene>
<dbReference type="GO" id="GO:0005576">
    <property type="term" value="C:extracellular region"/>
    <property type="evidence" value="ECO:0007669"/>
    <property type="project" value="UniProtKB-SubCell"/>
</dbReference>
<dbReference type="AlphaFoldDB" id="K6VVS4"/>
<keyword evidence="7" id="KW-1015">Disulfide bond</keyword>
<organism evidence="9 10">
    <name type="scientific">Gordonia rhizosphera NBRC 16068</name>
    <dbReference type="NCBI Taxonomy" id="1108045"/>
    <lineage>
        <taxon>Bacteria</taxon>
        <taxon>Bacillati</taxon>
        <taxon>Actinomycetota</taxon>
        <taxon>Actinomycetes</taxon>
        <taxon>Mycobacteriales</taxon>
        <taxon>Gordoniaceae</taxon>
        <taxon>Gordonia</taxon>
    </lineage>
</organism>
<dbReference type="SUPFAM" id="SSF53474">
    <property type="entry name" value="alpha/beta-Hydrolases"/>
    <property type="match status" value="1"/>
</dbReference>
<accession>K6VVS4</accession>
<evidence type="ECO:0000256" key="1">
    <source>
        <dbReference type="ARBA" id="ARBA00004613"/>
    </source>
</evidence>
<dbReference type="SMART" id="SM01110">
    <property type="entry name" value="Cutinase"/>
    <property type="match status" value="1"/>
</dbReference>
<dbReference type="InterPro" id="IPR000675">
    <property type="entry name" value="Cutinase/axe"/>
</dbReference>
<reference evidence="9 10" key="1">
    <citation type="submission" date="2012-08" db="EMBL/GenBank/DDBJ databases">
        <title>Whole genome shotgun sequence of Gordonia rhizosphera NBRC 16068.</title>
        <authorList>
            <person name="Takarada H."/>
            <person name="Isaki S."/>
            <person name="Hosoyama A."/>
            <person name="Tsuchikane K."/>
            <person name="Katsumata H."/>
            <person name="Baba S."/>
            <person name="Ohji S."/>
            <person name="Yamazaki S."/>
            <person name="Fujita N."/>
        </authorList>
    </citation>
    <scope>NUCLEOTIDE SEQUENCE [LARGE SCALE GENOMIC DNA]</scope>
    <source>
        <strain evidence="9 10">NBRC 16068</strain>
    </source>
</reference>
<dbReference type="InterPro" id="IPR029058">
    <property type="entry name" value="AB_hydrolase_fold"/>
</dbReference>
<dbReference type="GO" id="GO:0052689">
    <property type="term" value="F:carboxylic ester hydrolase activity"/>
    <property type="evidence" value="ECO:0007669"/>
    <property type="project" value="UniProtKB-KW"/>
</dbReference>